<dbReference type="EMBL" id="FO082056">
    <property type="protein sequence ID" value="CCE78888.1"/>
    <property type="molecule type" value="Genomic_DNA"/>
</dbReference>
<dbReference type="AlphaFoldDB" id="G8YQF3"/>
<reference evidence="2 3" key="1">
    <citation type="journal article" date="2012" name="G3 (Bethesda)">
        <title>Pichia sorbitophila, an interspecies yeast hybrid reveals early steps of genome resolution following polyploidization.</title>
        <authorList>
            <person name="Leh Louis V."/>
            <person name="Despons L."/>
            <person name="Friedrich A."/>
            <person name="Martin T."/>
            <person name="Durrens P."/>
            <person name="Casaregola S."/>
            <person name="Neuveglise C."/>
            <person name="Fairhead C."/>
            <person name="Marck C."/>
            <person name="Cruz J.A."/>
            <person name="Straub M.L."/>
            <person name="Kugler V."/>
            <person name="Sacerdot C."/>
            <person name="Uzunov Z."/>
            <person name="Thierry A."/>
            <person name="Weiss S."/>
            <person name="Bleykasten C."/>
            <person name="De Montigny J."/>
            <person name="Jacques N."/>
            <person name="Jung P."/>
            <person name="Lemaire M."/>
            <person name="Mallet S."/>
            <person name="Morel G."/>
            <person name="Richard G.F."/>
            <person name="Sarkar A."/>
            <person name="Savel G."/>
            <person name="Schacherer J."/>
            <person name="Seret M.L."/>
            <person name="Talla E."/>
            <person name="Samson G."/>
            <person name="Jubin C."/>
            <person name="Poulain J."/>
            <person name="Vacherie B."/>
            <person name="Barbe V."/>
            <person name="Pelletier E."/>
            <person name="Sherman D.J."/>
            <person name="Westhof E."/>
            <person name="Weissenbach J."/>
            <person name="Baret P.V."/>
            <person name="Wincker P."/>
            <person name="Gaillardin C."/>
            <person name="Dujon B."/>
            <person name="Souciet J.L."/>
        </authorList>
    </citation>
    <scope>NUCLEOTIDE SEQUENCE [LARGE SCALE GENOMIC DNA]</scope>
    <source>
        <strain evidence="3">ATCC MYA-4447 / BCRC 22081 / CBS 7064 / NBRC 10061 / NRRL Y-12695</strain>
    </source>
</reference>
<protein>
    <submittedName>
        <fullName evidence="2">Piso0_000922 protein</fullName>
    </submittedName>
</protein>
<gene>
    <name evidence="2" type="primary">Piso0_000922</name>
    <name evidence="2" type="ORF">GNLVRS01_PISO0D07043g</name>
</gene>
<proteinExistence type="predicted"/>
<evidence type="ECO:0000313" key="3">
    <source>
        <dbReference type="Proteomes" id="UP000005222"/>
    </source>
</evidence>
<keyword evidence="3" id="KW-1185">Reference proteome</keyword>
<dbReference type="Proteomes" id="UP000005222">
    <property type="component" value="Chromosome D"/>
</dbReference>
<dbReference type="InParanoid" id="G8YQF3"/>
<dbReference type="HOGENOM" id="CLU_801957_0_0_1"/>
<accession>G8YQF3</accession>
<evidence type="ECO:0000313" key="2">
    <source>
        <dbReference type="EMBL" id="CCE78888.1"/>
    </source>
</evidence>
<feature type="region of interest" description="Disordered" evidence="1">
    <location>
        <begin position="238"/>
        <end position="262"/>
    </location>
</feature>
<name>G8YQF3_PICSO</name>
<organism evidence="2 3">
    <name type="scientific">Pichia sorbitophila (strain ATCC MYA-4447 / BCRC 22081 / CBS 7064 / NBRC 10061 / NRRL Y-12695)</name>
    <name type="common">Hybrid yeast</name>
    <dbReference type="NCBI Taxonomy" id="559304"/>
    <lineage>
        <taxon>Eukaryota</taxon>
        <taxon>Fungi</taxon>
        <taxon>Dikarya</taxon>
        <taxon>Ascomycota</taxon>
        <taxon>Saccharomycotina</taxon>
        <taxon>Pichiomycetes</taxon>
        <taxon>Debaryomycetaceae</taxon>
        <taxon>Millerozyma</taxon>
    </lineage>
</organism>
<sequence>MPPRKSLSTRSIQRFNSIKEYARNKVTSSLYSGKIDSDKELTCLDIHGSSDPVMNDIDFCGSTARTSAFDDSAMQLHNTSSSSIFNISDRNFIPRVKAPNPPPVKSPVMSLWEAFYPFEDNLEEGYQNLYRLNEDAILHRSISTVSQHSKSSEKSKGSFLKSIPKKAKSLATIREGTQALRLNNVWKNDISDKYTPEVEHKSKISRFKDAMRRNNRIRSKINPATIRVLQTERQADSIQVKRMHSSDSLQENKKETGKKKSCTTVDPYVPKVTTELDKPNQSVDPLHITTNNENTAGALYYIIKTTGHDDLFTTQKVQPNLVDDLVSLSISQKQSDMDDAQCARDR</sequence>
<evidence type="ECO:0000256" key="1">
    <source>
        <dbReference type="SAM" id="MobiDB-lite"/>
    </source>
</evidence>